<protein>
    <recommendedName>
        <fullName evidence="1 7">Transcriptional regulator MraZ</fullName>
    </recommendedName>
</protein>
<dbReference type="InterPro" id="IPR007159">
    <property type="entry name" value="SpoVT-AbrB_dom"/>
</dbReference>
<name>A0A4R2GB94_9BACT</name>
<evidence type="ECO:0000256" key="2">
    <source>
        <dbReference type="ARBA" id="ARBA00022490"/>
    </source>
</evidence>
<dbReference type="PANTHER" id="PTHR34701:SF1">
    <property type="entry name" value="TRANSCRIPTIONAL REGULATOR MRAZ"/>
    <property type="match status" value="1"/>
</dbReference>
<organism evidence="9 10">
    <name type="scientific">Natronoflexus pectinivorans</name>
    <dbReference type="NCBI Taxonomy" id="682526"/>
    <lineage>
        <taxon>Bacteria</taxon>
        <taxon>Pseudomonadati</taxon>
        <taxon>Bacteroidota</taxon>
        <taxon>Bacteroidia</taxon>
        <taxon>Marinilabiliales</taxon>
        <taxon>Marinilabiliaceae</taxon>
        <taxon>Natronoflexus</taxon>
    </lineage>
</organism>
<evidence type="ECO:0000313" key="9">
    <source>
        <dbReference type="EMBL" id="TCO04961.1"/>
    </source>
</evidence>
<accession>A0A4R2GB94</accession>
<keyword evidence="10" id="KW-1185">Reference proteome</keyword>
<dbReference type="SUPFAM" id="SSF89447">
    <property type="entry name" value="AbrB/MazE/MraZ-like"/>
    <property type="match status" value="1"/>
</dbReference>
<evidence type="ECO:0000259" key="8">
    <source>
        <dbReference type="PROSITE" id="PS51740"/>
    </source>
</evidence>
<dbReference type="InterPro" id="IPR035642">
    <property type="entry name" value="MraZ_N"/>
</dbReference>
<comment type="subunit">
    <text evidence="7">Forms oligomers.</text>
</comment>
<keyword evidence="3" id="KW-0677">Repeat</keyword>
<dbReference type="EMBL" id="SLWK01000017">
    <property type="protein sequence ID" value="TCO04961.1"/>
    <property type="molecule type" value="Genomic_DNA"/>
</dbReference>
<evidence type="ECO:0000256" key="1">
    <source>
        <dbReference type="ARBA" id="ARBA00013860"/>
    </source>
</evidence>
<dbReference type="CDD" id="cd16320">
    <property type="entry name" value="MraZ_N"/>
    <property type="match status" value="1"/>
</dbReference>
<gene>
    <name evidence="7" type="primary">mraZ</name>
    <name evidence="9" type="ORF">EV194_11726</name>
</gene>
<comment type="caution">
    <text evidence="9">The sequence shown here is derived from an EMBL/GenBank/DDBJ whole genome shotgun (WGS) entry which is preliminary data.</text>
</comment>
<dbReference type="PROSITE" id="PS51740">
    <property type="entry name" value="SPOVT_ABRB"/>
    <property type="match status" value="2"/>
</dbReference>
<dbReference type="InterPro" id="IPR037914">
    <property type="entry name" value="SpoVT-AbrB_sf"/>
</dbReference>
<dbReference type="AlphaFoldDB" id="A0A4R2GB94"/>
<evidence type="ECO:0000256" key="3">
    <source>
        <dbReference type="ARBA" id="ARBA00022737"/>
    </source>
</evidence>
<sequence>MVDCGVKKFYLYHLKDKSVMVTFIGDFECRADAKGRIVLPAAFKKAMGQGEMRFVVRKDLFENCLVLYPYDYWEEELDRLREKLNPYNRNHKQFLRDFFRGSAEVALDGNGRFLIPRRLMDQAGADRDVVLVGVDRHIELWASDLYHSIAEDPEKLGQLAESILGNLDNSTQKDNE</sequence>
<comment type="similarity">
    <text evidence="7">Belongs to the MraZ family.</text>
</comment>
<dbReference type="GO" id="GO:2000143">
    <property type="term" value="P:negative regulation of DNA-templated transcription initiation"/>
    <property type="evidence" value="ECO:0007669"/>
    <property type="project" value="TreeGrafter"/>
</dbReference>
<dbReference type="CDD" id="cd16321">
    <property type="entry name" value="MraZ_C"/>
    <property type="match status" value="1"/>
</dbReference>
<evidence type="ECO:0000256" key="4">
    <source>
        <dbReference type="ARBA" id="ARBA00023015"/>
    </source>
</evidence>
<dbReference type="InterPro" id="IPR020603">
    <property type="entry name" value="MraZ_dom"/>
</dbReference>
<dbReference type="Pfam" id="PF02381">
    <property type="entry name" value="MraZ"/>
    <property type="match status" value="2"/>
</dbReference>
<keyword evidence="6 7" id="KW-0804">Transcription</keyword>
<dbReference type="GO" id="GO:0009295">
    <property type="term" value="C:nucleoid"/>
    <property type="evidence" value="ECO:0007669"/>
    <property type="project" value="UniProtKB-SubCell"/>
</dbReference>
<evidence type="ECO:0000256" key="7">
    <source>
        <dbReference type="HAMAP-Rule" id="MF_01008"/>
    </source>
</evidence>
<evidence type="ECO:0000313" key="10">
    <source>
        <dbReference type="Proteomes" id="UP000295221"/>
    </source>
</evidence>
<evidence type="ECO:0000256" key="6">
    <source>
        <dbReference type="ARBA" id="ARBA00023163"/>
    </source>
</evidence>
<dbReference type="GO" id="GO:0003700">
    <property type="term" value="F:DNA-binding transcription factor activity"/>
    <property type="evidence" value="ECO:0007669"/>
    <property type="project" value="UniProtKB-UniRule"/>
</dbReference>
<dbReference type="GO" id="GO:0000976">
    <property type="term" value="F:transcription cis-regulatory region binding"/>
    <property type="evidence" value="ECO:0007669"/>
    <property type="project" value="TreeGrafter"/>
</dbReference>
<feature type="domain" description="SpoVT-AbrB" evidence="8">
    <location>
        <begin position="102"/>
        <end position="145"/>
    </location>
</feature>
<dbReference type="PANTHER" id="PTHR34701">
    <property type="entry name" value="TRANSCRIPTIONAL REGULATOR MRAZ"/>
    <property type="match status" value="1"/>
</dbReference>
<keyword evidence="4 7" id="KW-0805">Transcription regulation</keyword>
<comment type="subcellular location">
    <subcellularLocation>
        <location evidence="7">Cytoplasm</location>
        <location evidence="7">Nucleoid</location>
    </subcellularLocation>
</comment>
<evidence type="ECO:0000256" key="5">
    <source>
        <dbReference type="ARBA" id="ARBA00023125"/>
    </source>
</evidence>
<keyword evidence="5 7" id="KW-0238">DNA-binding</keyword>
<dbReference type="HAMAP" id="MF_01008">
    <property type="entry name" value="MraZ"/>
    <property type="match status" value="1"/>
</dbReference>
<dbReference type="Gene3D" id="3.40.1550.20">
    <property type="entry name" value="Transcriptional regulator MraZ domain"/>
    <property type="match status" value="1"/>
</dbReference>
<reference evidence="9 10" key="1">
    <citation type="submission" date="2019-03" db="EMBL/GenBank/DDBJ databases">
        <title>Genomic Encyclopedia of Type Strains, Phase IV (KMG-IV): sequencing the most valuable type-strain genomes for metagenomic binning, comparative biology and taxonomic classification.</title>
        <authorList>
            <person name="Goeker M."/>
        </authorList>
    </citation>
    <scope>NUCLEOTIDE SEQUENCE [LARGE SCALE GENOMIC DNA]</scope>
    <source>
        <strain evidence="9 10">DSM 24179</strain>
    </source>
</reference>
<proteinExistence type="inferred from homology"/>
<dbReference type="InterPro" id="IPR035644">
    <property type="entry name" value="MraZ_C"/>
</dbReference>
<dbReference type="Proteomes" id="UP000295221">
    <property type="component" value="Unassembled WGS sequence"/>
</dbReference>
<dbReference type="InterPro" id="IPR038619">
    <property type="entry name" value="MraZ_sf"/>
</dbReference>
<keyword evidence="2 7" id="KW-0963">Cytoplasm</keyword>
<feature type="domain" description="SpoVT-AbrB" evidence="8">
    <location>
        <begin position="26"/>
        <end position="72"/>
    </location>
</feature>
<dbReference type="InterPro" id="IPR003444">
    <property type="entry name" value="MraZ"/>
</dbReference>
<dbReference type="GO" id="GO:0005737">
    <property type="term" value="C:cytoplasm"/>
    <property type="evidence" value="ECO:0007669"/>
    <property type="project" value="UniProtKB-UniRule"/>
</dbReference>